<dbReference type="Pfam" id="PF00107">
    <property type="entry name" value="ADH_zinc_N"/>
    <property type="match status" value="1"/>
</dbReference>
<comment type="similarity">
    <text evidence="2 6">Belongs to the zinc-containing alcohol dehydrogenase family.</text>
</comment>
<organism evidence="9 10">
    <name type="scientific">Rhizobium gallicum bv. gallicum R602sp</name>
    <dbReference type="NCBI Taxonomy" id="1041138"/>
    <lineage>
        <taxon>Bacteria</taxon>
        <taxon>Pseudomonadati</taxon>
        <taxon>Pseudomonadota</taxon>
        <taxon>Alphaproteobacteria</taxon>
        <taxon>Hyphomicrobiales</taxon>
        <taxon>Rhizobiaceae</taxon>
        <taxon>Rhizobium/Agrobacterium group</taxon>
        <taxon>Rhizobium</taxon>
    </lineage>
</organism>
<protein>
    <submittedName>
        <fullName evidence="9">Zn-dependent alcohol dehydrogenase GroES-like protein</fullName>
    </submittedName>
</protein>
<accession>A0A0B4XD67</accession>
<dbReference type="HOGENOM" id="CLU_026673_11_0_5"/>
<comment type="cofactor">
    <cofactor evidence="1 6">
        <name>Zn(2+)</name>
        <dbReference type="ChEBI" id="CHEBI:29105"/>
    </cofactor>
</comment>
<evidence type="ECO:0000256" key="3">
    <source>
        <dbReference type="ARBA" id="ARBA00022723"/>
    </source>
</evidence>
<keyword evidence="9" id="KW-0614">Plasmid</keyword>
<dbReference type="InterPro" id="IPR013154">
    <property type="entry name" value="ADH-like_N"/>
</dbReference>
<proteinExistence type="inferred from homology"/>
<evidence type="ECO:0000256" key="5">
    <source>
        <dbReference type="ARBA" id="ARBA00023002"/>
    </source>
</evidence>
<evidence type="ECO:0000259" key="8">
    <source>
        <dbReference type="Pfam" id="PF08240"/>
    </source>
</evidence>
<dbReference type="EMBL" id="CP006880">
    <property type="protein sequence ID" value="AJD44528.1"/>
    <property type="molecule type" value="Genomic_DNA"/>
</dbReference>
<dbReference type="PANTHER" id="PTHR43161">
    <property type="entry name" value="SORBITOL DEHYDROGENASE"/>
    <property type="match status" value="1"/>
</dbReference>
<gene>
    <name evidence="9" type="ORF">RGR602_PC00488</name>
</gene>
<evidence type="ECO:0000256" key="1">
    <source>
        <dbReference type="ARBA" id="ARBA00001947"/>
    </source>
</evidence>
<reference evidence="9 10" key="1">
    <citation type="submission" date="2013-11" db="EMBL/GenBank/DDBJ databases">
        <title>Complete genome sequence of Rhizobium gallicum bv. gallicum R602.</title>
        <authorList>
            <person name="Bustos P."/>
            <person name="Santamaria R.I."/>
            <person name="Lozano L."/>
            <person name="Acosta J.L."/>
            <person name="Ormeno-Orrillo E."/>
            <person name="Rogel M.A."/>
            <person name="Romero D."/>
            <person name="Cevallos M.A."/>
            <person name="Martinez-Romero E."/>
            <person name="Gonzalez V."/>
        </authorList>
    </citation>
    <scope>NUCLEOTIDE SEQUENCE [LARGE SCALE GENOMIC DNA]</scope>
    <source>
        <strain evidence="9 10">R602</strain>
        <plasmid evidence="9 10">pRgalR602c</plasmid>
    </source>
</reference>
<dbReference type="PROSITE" id="PS00059">
    <property type="entry name" value="ADH_ZINC"/>
    <property type="match status" value="1"/>
</dbReference>
<evidence type="ECO:0000313" key="9">
    <source>
        <dbReference type="EMBL" id="AJD44528.1"/>
    </source>
</evidence>
<dbReference type="Proteomes" id="UP000031368">
    <property type="component" value="Plasmid pRgalR602c"/>
</dbReference>
<dbReference type="InterPro" id="IPR013149">
    <property type="entry name" value="ADH-like_C"/>
</dbReference>
<dbReference type="InterPro" id="IPR036291">
    <property type="entry name" value="NAD(P)-bd_dom_sf"/>
</dbReference>
<keyword evidence="5" id="KW-0560">Oxidoreductase</keyword>
<dbReference type="InterPro" id="IPR002328">
    <property type="entry name" value="ADH_Zn_CS"/>
</dbReference>
<feature type="domain" description="Alcohol dehydrogenase-like C-terminal" evidence="7">
    <location>
        <begin position="192"/>
        <end position="294"/>
    </location>
</feature>
<dbReference type="KEGG" id="rga:RGR602_PC00488"/>
<sequence length="337" mass="35007">MKAVRLHDTKVLRVEEVAEPSAPPPGFVNLLIRAAGICGSDLHNYRTGQWISRRPSTAGHEFCGRVTAVGEGVSHVAVGDVVSADSRVSCGTCPACMSGRSNVCETLGFVGEVCDGGFAEAVQLPARLVVRHDPQLSPHIAAMAEPLAVALHAVRRLAVPAGEPVLVIGCGTIGGLSALLLRRLHDGPLLLADLNAERSALVSEVTGGTVVSLDKAKIEAALSGGRLRHALDATGSIQAIELALDIMSSGGALALVGIGHGKLDFDPNILVEREISLIGSHAFAGELPEAVGLLVELAPALQRFIMVLPALDDVPEAYEQLLRGESKALKTIVEVAG</sequence>
<keyword evidence="3 6" id="KW-0479">Metal-binding</keyword>
<feature type="domain" description="Alcohol dehydrogenase-like N-terminal" evidence="8">
    <location>
        <begin position="26"/>
        <end position="131"/>
    </location>
</feature>
<evidence type="ECO:0000256" key="2">
    <source>
        <dbReference type="ARBA" id="ARBA00008072"/>
    </source>
</evidence>
<dbReference type="GO" id="GO:0008270">
    <property type="term" value="F:zinc ion binding"/>
    <property type="evidence" value="ECO:0007669"/>
    <property type="project" value="InterPro"/>
</dbReference>
<dbReference type="SUPFAM" id="SSF51735">
    <property type="entry name" value="NAD(P)-binding Rossmann-fold domains"/>
    <property type="match status" value="1"/>
</dbReference>
<dbReference type="Gene3D" id="3.90.180.10">
    <property type="entry name" value="Medium-chain alcohol dehydrogenases, catalytic domain"/>
    <property type="match status" value="1"/>
</dbReference>
<evidence type="ECO:0000256" key="4">
    <source>
        <dbReference type="ARBA" id="ARBA00022833"/>
    </source>
</evidence>
<dbReference type="GO" id="GO:0016491">
    <property type="term" value="F:oxidoreductase activity"/>
    <property type="evidence" value="ECO:0007669"/>
    <property type="project" value="UniProtKB-KW"/>
</dbReference>
<dbReference type="Pfam" id="PF08240">
    <property type="entry name" value="ADH_N"/>
    <property type="match status" value="1"/>
</dbReference>
<dbReference type="PANTHER" id="PTHR43161:SF23">
    <property type="entry name" value="(R,R)-BUTANEDIOL DEHYDROGENASE-RELATED"/>
    <property type="match status" value="1"/>
</dbReference>
<evidence type="ECO:0000259" key="7">
    <source>
        <dbReference type="Pfam" id="PF00107"/>
    </source>
</evidence>
<keyword evidence="10" id="KW-1185">Reference proteome</keyword>
<dbReference type="AlphaFoldDB" id="A0A0B4XD67"/>
<evidence type="ECO:0000256" key="6">
    <source>
        <dbReference type="RuleBase" id="RU361277"/>
    </source>
</evidence>
<dbReference type="RefSeq" id="WP_040114869.1">
    <property type="nucleotide sequence ID" value="NZ_CP006880.1"/>
</dbReference>
<name>A0A0B4XD67_9HYPH</name>
<dbReference type="Gene3D" id="3.40.50.720">
    <property type="entry name" value="NAD(P)-binding Rossmann-like Domain"/>
    <property type="match status" value="1"/>
</dbReference>
<dbReference type="SUPFAM" id="SSF50129">
    <property type="entry name" value="GroES-like"/>
    <property type="match status" value="1"/>
</dbReference>
<geneLocation type="plasmid" evidence="9 10">
    <name>pRgalR602c</name>
</geneLocation>
<dbReference type="InterPro" id="IPR011032">
    <property type="entry name" value="GroES-like_sf"/>
</dbReference>
<evidence type="ECO:0000313" key="10">
    <source>
        <dbReference type="Proteomes" id="UP000031368"/>
    </source>
</evidence>
<keyword evidence="4 6" id="KW-0862">Zinc</keyword>